<protein>
    <submittedName>
        <fullName evidence="1">Uncharacterized protein</fullName>
    </submittedName>
</protein>
<gene>
    <name evidence="1" type="ORF">RUN39_v1_700022</name>
</gene>
<accession>A0A0S4TVQ7</accession>
<dbReference type="AlphaFoldDB" id="A0A0S4TVQ7"/>
<sequence>MSAADAVGLFRRNRAEARAVVKRRWAAHHDRDGRNRHRAARENRACAARRWPVFLAAGIAVEASMRDSLGSHLSTH</sequence>
<dbReference type="EMBL" id="LN899819">
    <property type="protein sequence ID" value="CUV14130.1"/>
    <property type="molecule type" value="Genomic_DNA"/>
</dbReference>
<reference evidence="1" key="1">
    <citation type="submission" date="2015-10" db="EMBL/GenBank/DDBJ databases">
        <authorList>
            <person name="Gilbert D.G."/>
        </authorList>
    </citation>
    <scope>NUCLEOTIDE SEQUENCE</scope>
    <source>
        <strain evidence="1">Phyl III-seqv23</strain>
    </source>
</reference>
<organism evidence="1">
    <name type="scientific">Ralstonia solanacearum</name>
    <name type="common">Pseudomonas solanacearum</name>
    <dbReference type="NCBI Taxonomy" id="305"/>
    <lineage>
        <taxon>Bacteria</taxon>
        <taxon>Pseudomonadati</taxon>
        <taxon>Pseudomonadota</taxon>
        <taxon>Betaproteobacteria</taxon>
        <taxon>Burkholderiales</taxon>
        <taxon>Burkholderiaceae</taxon>
        <taxon>Ralstonia</taxon>
        <taxon>Ralstonia solanacearum species complex</taxon>
    </lineage>
</organism>
<proteinExistence type="predicted"/>
<evidence type="ECO:0000313" key="1">
    <source>
        <dbReference type="EMBL" id="CUV14130.1"/>
    </source>
</evidence>
<name>A0A0S4TVQ7_RALSL</name>